<dbReference type="Proteomes" id="UP000476332">
    <property type="component" value="Unassembled WGS sequence"/>
</dbReference>
<evidence type="ECO:0000313" key="2">
    <source>
        <dbReference type="Proteomes" id="UP000476332"/>
    </source>
</evidence>
<dbReference type="GO" id="GO:0006508">
    <property type="term" value="P:proteolysis"/>
    <property type="evidence" value="ECO:0007669"/>
    <property type="project" value="UniProtKB-KW"/>
</dbReference>
<keyword evidence="1" id="KW-0645">Protease</keyword>
<dbReference type="EMBL" id="JAAAMJ010000021">
    <property type="protein sequence ID" value="NDV88871.1"/>
    <property type="molecule type" value="Genomic_DNA"/>
</dbReference>
<dbReference type="SUPFAM" id="SSF55486">
    <property type="entry name" value="Metalloproteases ('zincins'), catalytic domain"/>
    <property type="match status" value="1"/>
</dbReference>
<gene>
    <name evidence="1" type="ORF">GTW51_19480</name>
</gene>
<organism evidence="1 2">
    <name type="scientific">Aurantimonas aggregata</name>
    <dbReference type="NCBI Taxonomy" id="2047720"/>
    <lineage>
        <taxon>Bacteria</taxon>
        <taxon>Pseudomonadati</taxon>
        <taxon>Pseudomonadota</taxon>
        <taxon>Alphaproteobacteria</taxon>
        <taxon>Hyphomicrobiales</taxon>
        <taxon>Aurantimonadaceae</taxon>
        <taxon>Aurantimonas</taxon>
    </lineage>
</organism>
<dbReference type="Gene3D" id="3.30.2010.20">
    <property type="match status" value="1"/>
</dbReference>
<comment type="caution">
    <text evidence="1">The sequence shown here is derived from an EMBL/GenBank/DDBJ whole genome shotgun (WGS) entry which is preliminary data.</text>
</comment>
<dbReference type="InterPro" id="IPR010428">
    <property type="entry name" value="Zincin_1"/>
</dbReference>
<keyword evidence="1" id="KW-0378">Hydrolase</keyword>
<dbReference type="GO" id="GO:0008233">
    <property type="term" value="F:peptidase activity"/>
    <property type="evidence" value="ECO:0007669"/>
    <property type="project" value="UniProtKB-KW"/>
</dbReference>
<name>A0A6L9MMB8_9HYPH</name>
<keyword evidence="2" id="KW-1185">Reference proteome</keyword>
<dbReference type="InterPro" id="IPR038555">
    <property type="entry name" value="Zincin_1_sf"/>
</dbReference>
<sequence length="140" mass="15779">MTAENDATGWRGRMAPGLDDIEALAIEAYAELPEAFRALCGDIRFLVADFPDDDVVKEMALESPFDILGLFEGRGVGELGTPVTGEMPNRILLYRRPMLDYWAEHEETLDYLVRHVLIHEIGHHFGLSDDDMETLEENAD</sequence>
<dbReference type="CDD" id="cd12952">
    <property type="entry name" value="MMP_ACEL2062"/>
    <property type="match status" value="1"/>
</dbReference>
<evidence type="ECO:0000313" key="1">
    <source>
        <dbReference type="EMBL" id="NDV88871.1"/>
    </source>
</evidence>
<dbReference type="AlphaFoldDB" id="A0A6L9MMB8"/>
<protein>
    <submittedName>
        <fullName evidence="1">Zn-dependent protease</fullName>
    </submittedName>
</protein>
<accession>A0A6L9MMB8</accession>
<proteinExistence type="predicted"/>
<reference evidence="1 2" key="1">
    <citation type="submission" date="2020-01" db="EMBL/GenBank/DDBJ databases">
        <title>Genomes of bacteria type strains.</title>
        <authorList>
            <person name="Chen J."/>
            <person name="Zhu S."/>
            <person name="Chen J."/>
        </authorList>
    </citation>
    <scope>NUCLEOTIDE SEQUENCE [LARGE SCALE GENOMIC DNA]</scope>
    <source>
        <strain evidence="1 2">KCTC 52919</strain>
    </source>
</reference>
<dbReference type="RefSeq" id="WP_163045720.1">
    <property type="nucleotide sequence ID" value="NZ_JAAAMJ010000021.1"/>
</dbReference>
<dbReference type="Pfam" id="PF06262">
    <property type="entry name" value="Zincin_1"/>
    <property type="match status" value="1"/>
</dbReference>